<evidence type="ECO:0000313" key="2">
    <source>
        <dbReference type="Proteomes" id="UP000785679"/>
    </source>
</evidence>
<accession>A0A8J8SVJ8</accession>
<dbReference type="Proteomes" id="UP000785679">
    <property type="component" value="Unassembled WGS sequence"/>
</dbReference>
<reference evidence="1" key="1">
    <citation type="submission" date="2019-06" db="EMBL/GenBank/DDBJ databases">
        <authorList>
            <person name="Zheng W."/>
        </authorList>
    </citation>
    <scope>NUCLEOTIDE SEQUENCE</scope>
    <source>
        <strain evidence="1">QDHG01</strain>
    </source>
</reference>
<organism evidence="1 2">
    <name type="scientific">Halteria grandinella</name>
    <dbReference type="NCBI Taxonomy" id="5974"/>
    <lineage>
        <taxon>Eukaryota</taxon>
        <taxon>Sar</taxon>
        <taxon>Alveolata</taxon>
        <taxon>Ciliophora</taxon>
        <taxon>Intramacronucleata</taxon>
        <taxon>Spirotrichea</taxon>
        <taxon>Stichotrichia</taxon>
        <taxon>Sporadotrichida</taxon>
        <taxon>Halteriidae</taxon>
        <taxon>Halteria</taxon>
    </lineage>
</organism>
<gene>
    <name evidence="1" type="ORF">FGO68_gene5755</name>
</gene>
<keyword evidence="2" id="KW-1185">Reference proteome</keyword>
<name>A0A8J8SVJ8_HALGN</name>
<evidence type="ECO:0000313" key="1">
    <source>
        <dbReference type="EMBL" id="TNV71886.1"/>
    </source>
</evidence>
<proteinExistence type="predicted"/>
<dbReference type="EMBL" id="RRYP01026086">
    <property type="protein sequence ID" value="TNV71886.1"/>
    <property type="molecule type" value="Genomic_DNA"/>
</dbReference>
<dbReference type="AlphaFoldDB" id="A0A8J8SVJ8"/>
<protein>
    <submittedName>
        <fullName evidence="1">Uncharacterized protein</fullName>
    </submittedName>
</protein>
<comment type="caution">
    <text evidence="1">The sequence shown here is derived from an EMBL/GenBank/DDBJ whole genome shotgun (WGS) entry which is preliminary data.</text>
</comment>
<sequence>MYQSQQPQLCLWPKRLKGSILNQTGPEMISEVFWLHSLNSIAVVAESEQGESEKWIAHLVEDDMVALDQFQSYESLVSL</sequence>